<organism evidence="1 2">
    <name type="scientific">Pseudoalteromonas undina</name>
    <dbReference type="NCBI Taxonomy" id="43660"/>
    <lineage>
        <taxon>Bacteria</taxon>
        <taxon>Pseudomonadati</taxon>
        <taxon>Pseudomonadota</taxon>
        <taxon>Gammaproteobacteria</taxon>
        <taxon>Alteromonadales</taxon>
        <taxon>Pseudoalteromonadaceae</taxon>
        <taxon>Pseudoalteromonas</taxon>
    </lineage>
</organism>
<evidence type="ECO:0000313" key="2">
    <source>
        <dbReference type="Proteomes" id="UP001374952"/>
    </source>
</evidence>
<name>A0ACC6R9E6_9GAMM</name>
<accession>A0ACC6R9E6</accession>
<reference evidence="1" key="1">
    <citation type="submission" date="2024-02" db="EMBL/GenBank/DDBJ databases">
        <title>Bacteria isolated from the canopy kelp, Nereocystis luetkeana.</title>
        <authorList>
            <person name="Pfister C.A."/>
            <person name="Younker I.T."/>
            <person name="Light S.H."/>
        </authorList>
    </citation>
    <scope>NUCLEOTIDE SEQUENCE</scope>
    <source>
        <strain evidence="1">TN.2.01</strain>
    </source>
</reference>
<dbReference type="EMBL" id="JBAKAX010000222">
    <property type="protein sequence ID" value="MEL0606568.1"/>
    <property type="molecule type" value="Genomic_DNA"/>
</dbReference>
<proteinExistence type="predicted"/>
<sequence>DALLAQYHPSHVLIELGANDGLRGFPVTNMQANLTDLIEKRQAENAMVALMEIYIHPNNAQRNSKMFTDRFTQL</sequence>
<keyword evidence="2" id="KW-1185">Reference proteome</keyword>
<dbReference type="Proteomes" id="UP001374952">
    <property type="component" value="Unassembled WGS sequence"/>
</dbReference>
<evidence type="ECO:0000313" key="1">
    <source>
        <dbReference type="EMBL" id="MEL0606568.1"/>
    </source>
</evidence>
<feature type="non-terminal residue" evidence="1">
    <location>
        <position position="1"/>
    </location>
</feature>
<feature type="non-terminal residue" evidence="1">
    <location>
        <position position="74"/>
    </location>
</feature>
<comment type="caution">
    <text evidence="1">The sequence shown here is derived from an EMBL/GenBank/DDBJ whole genome shotgun (WGS) entry which is preliminary data.</text>
</comment>
<protein>
    <submittedName>
        <fullName evidence="1">Arylesterase</fullName>
    </submittedName>
</protein>
<gene>
    <name evidence="1" type="ORF">V6250_20755</name>
</gene>